<evidence type="ECO:0000313" key="4">
    <source>
        <dbReference type="Proteomes" id="UP000887568"/>
    </source>
</evidence>
<keyword evidence="1" id="KW-0175">Coiled coil</keyword>
<dbReference type="AlphaFoldDB" id="A0A914BJ64"/>
<feature type="region of interest" description="Disordered" evidence="2">
    <location>
        <begin position="134"/>
        <end position="170"/>
    </location>
</feature>
<protein>
    <submittedName>
        <fullName evidence="3">Uncharacterized protein</fullName>
    </submittedName>
</protein>
<evidence type="ECO:0000313" key="3">
    <source>
        <dbReference type="EnsemblMetazoa" id="XP_038075950.1"/>
    </source>
</evidence>
<sequence length="240" mass="26571">MSEHHADDVLAEENRDESVASKHSGSQRTNSSSSSRNSHLSGLSDKDAAKMRTLRRRIRLNELECQLQEDQTADEQLRKLDEQARSARLKAEEVERQALREREALTSKLSRQRRVRIARQELCEAEAISAMLNNESSSSPSHPLMGTDDQSPPQSASSTPQPDMQQTSTSVSSSCSTCDISPRHSASTPMCFLLCLSSDSIWCPILDLTTGHSANTTLCFDLCLSWCPSECDLTRISGNQ</sequence>
<dbReference type="EnsemblMetazoa" id="XM_038220022.1">
    <property type="protein sequence ID" value="XP_038075950.1"/>
    <property type="gene ID" value="LOC119743606"/>
</dbReference>
<evidence type="ECO:0000256" key="1">
    <source>
        <dbReference type="SAM" id="Coils"/>
    </source>
</evidence>
<feature type="compositionally biased region" description="Low complexity" evidence="2">
    <location>
        <begin position="23"/>
        <end position="43"/>
    </location>
</feature>
<dbReference type="Proteomes" id="UP000887568">
    <property type="component" value="Unplaced"/>
</dbReference>
<evidence type="ECO:0000256" key="2">
    <source>
        <dbReference type="SAM" id="MobiDB-lite"/>
    </source>
</evidence>
<organism evidence="3 4">
    <name type="scientific">Patiria miniata</name>
    <name type="common">Bat star</name>
    <name type="synonym">Asterina miniata</name>
    <dbReference type="NCBI Taxonomy" id="46514"/>
    <lineage>
        <taxon>Eukaryota</taxon>
        <taxon>Metazoa</taxon>
        <taxon>Echinodermata</taxon>
        <taxon>Eleutherozoa</taxon>
        <taxon>Asterozoa</taxon>
        <taxon>Asteroidea</taxon>
        <taxon>Valvatacea</taxon>
        <taxon>Valvatida</taxon>
        <taxon>Asterinidae</taxon>
        <taxon>Patiria</taxon>
    </lineage>
</organism>
<feature type="compositionally biased region" description="Basic and acidic residues" evidence="2">
    <location>
        <begin position="1"/>
        <end position="20"/>
    </location>
</feature>
<feature type="region of interest" description="Disordered" evidence="2">
    <location>
        <begin position="1"/>
        <end position="50"/>
    </location>
</feature>
<name>A0A914BJ64_PATMI</name>
<dbReference type="GeneID" id="119743606"/>
<feature type="compositionally biased region" description="Low complexity" evidence="2">
    <location>
        <begin position="147"/>
        <end position="170"/>
    </location>
</feature>
<reference evidence="3" key="1">
    <citation type="submission" date="2022-11" db="UniProtKB">
        <authorList>
            <consortium name="EnsemblMetazoa"/>
        </authorList>
    </citation>
    <scope>IDENTIFICATION</scope>
</reference>
<keyword evidence="4" id="KW-1185">Reference proteome</keyword>
<feature type="coiled-coil region" evidence="1">
    <location>
        <begin position="60"/>
        <end position="104"/>
    </location>
</feature>
<proteinExistence type="predicted"/>
<accession>A0A914BJ64</accession>
<dbReference type="RefSeq" id="XP_038075950.1">
    <property type="nucleotide sequence ID" value="XM_038220022.1"/>
</dbReference>